<proteinExistence type="inferred from homology"/>
<feature type="transmembrane region" description="Helical" evidence="7">
    <location>
        <begin position="153"/>
        <end position="172"/>
    </location>
</feature>
<organism evidence="8">
    <name type="scientific">Paraprevotella clara</name>
    <dbReference type="NCBI Taxonomy" id="454154"/>
    <lineage>
        <taxon>Bacteria</taxon>
        <taxon>Pseudomonadati</taxon>
        <taxon>Bacteroidota</taxon>
        <taxon>Bacteroidia</taxon>
        <taxon>Bacteroidales</taxon>
        <taxon>Prevotellaceae</taxon>
        <taxon>Paraprevotella</taxon>
    </lineage>
</organism>
<feature type="transmembrane region" description="Helical" evidence="7">
    <location>
        <begin position="124"/>
        <end position="141"/>
    </location>
</feature>
<gene>
    <name evidence="8" type="primary">chrA</name>
    <name evidence="8" type="ORF">PCLFYP37_01807</name>
</gene>
<evidence type="ECO:0000313" key="8">
    <source>
        <dbReference type="EMBL" id="VYU06098.1"/>
    </source>
</evidence>
<evidence type="ECO:0000256" key="4">
    <source>
        <dbReference type="ARBA" id="ARBA00022692"/>
    </source>
</evidence>
<keyword evidence="6 7" id="KW-0472">Membrane</keyword>
<dbReference type="GO" id="GO:0015109">
    <property type="term" value="F:chromate transmembrane transporter activity"/>
    <property type="evidence" value="ECO:0007669"/>
    <property type="project" value="InterPro"/>
</dbReference>
<comment type="similarity">
    <text evidence="2">Belongs to the chromate ion transporter (CHR) (TC 2.A.51) family.</text>
</comment>
<evidence type="ECO:0000256" key="5">
    <source>
        <dbReference type="ARBA" id="ARBA00022989"/>
    </source>
</evidence>
<evidence type="ECO:0000256" key="1">
    <source>
        <dbReference type="ARBA" id="ARBA00004651"/>
    </source>
</evidence>
<keyword evidence="3" id="KW-1003">Cell membrane</keyword>
<dbReference type="RefSeq" id="WP_412441649.1">
    <property type="nucleotide sequence ID" value="NZ_CACRUT010000013.1"/>
</dbReference>
<evidence type="ECO:0000256" key="3">
    <source>
        <dbReference type="ARBA" id="ARBA00022475"/>
    </source>
</evidence>
<dbReference type="InterPro" id="IPR003370">
    <property type="entry name" value="Chromate_transpt"/>
</dbReference>
<feature type="transmembrane region" description="Helical" evidence="7">
    <location>
        <begin position="12"/>
        <end position="30"/>
    </location>
</feature>
<dbReference type="EMBL" id="CACRUT010000013">
    <property type="protein sequence ID" value="VYU06098.1"/>
    <property type="molecule type" value="Genomic_DNA"/>
</dbReference>
<feature type="transmembrane region" description="Helical" evidence="7">
    <location>
        <begin position="82"/>
        <end position="104"/>
    </location>
</feature>
<dbReference type="GO" id="GO:0005886">
    <property type="term" value="C:plasma membrane"/>
    <property type="evidence" value="ECO:0007669"/>
    <property type="project" value="UniProtKB-SubCell"/>
</dbReference>
<protein>
    <submittedName>
        <fullName evidence="8">Chromate transport protein</fullName>
    </submittedName>
</protein>
<dbReference type="InterPro" id="IPR052518">
    <property type="entry name" value="CHR_Transporter"/>
</dbReference>
<evidence type="ECO:0000256" key="7">
    <source>
        <dbReference type="SAM" id="Phobius"/>
    </source>
</evidence>
<dbReference type="PANTHER" id="PTHR43663:SF1">
    <property type="entry name" value="CHROMATE TRANSPORTER"/>
    <property type="match status" value="1"/>
</dbReference>
<reference evidence="8" key="1">
    <citation type="submission" date="2019-11" db="EMBL/GenBank/DDBJ databases">
        <authorList>
            <person name="Feng L."/>
        </authorList>
    </citation>
    <scope>NUCLEOTIDE SEQUENCE</scope>
    <source>
        <strain evidence="8">PclaraLFYP37</strain>
    </source>
</reference>
<evidence type="ECO:0000256" key="6">
    <source>
        <dbReference type="ARBA" id="ARBA00023136"/>
    </source>
</evidence>
<sequence>MWWLYVKLFYSFFKIGLFGFGGGYAMISLIQGEVVNRYHWLTSGQFTDIVAISQMTPGPIGINSATYVGYTSVVNAGYGHGWAVLGSVTATFAVVLPSFILMLLISKFLMKFKNHPVVEHVFQGLRPAVVGLLAAAALLLLTPENFSTPDNPWQFYISIFLFTFAFIGSLVYKMNPIKLICLCGLAGWILF</sequence>
<dbReference type="PANTHER" id="PTHR43663">
    <property type="entry name" value="CHROMATE TRANSPORT PROTEIN-RELATED"/>
    <property type="match status" value="1"/>
</dbReference>
<accession>A0A6N3BTX5</accession>
<comment type="subcellular location">
    <subcellularLocation>
        <location evidence="1">Cell membrane</location>
        <topology evidence="1">Multi-pass membrane protein</topology>
    </subcellularLocation>
</comment>
<dbReference type="Pfam" id="PF02417">
    <property type="entry name" value="Chromate_transp"/>
    <property type="match status" value="1"/>
</dbReference>
<keyword evidence="4 7" id="KW-0812">Transmembrane</keyword>
<dbReference type="AlphaFoldDB" id="A0A6N3BTX5"/>
<keyword evidence="5 7" id="KW-1133">Transmembrane helix</keyword>
<evidence type="ECO:0000256" key="2">
    <source>
        <dbReference type="ARBA" id="ARBA00005262"/>
    </source>
</evidence>
<name>A0A6N3BTX5_9BACT</name>